<reference evidence="1 2" key="1">
    <citation type="journal article" date="2021" name="Elife">
        <title>Chloroplast acquisition without the gene transfer in kleptoplastic sea slugs, Plakobranchus ocellatus.</title>
        <authorList>
            <person name="Maeda T."/>
            <person name="Takahashi S."/>
            <person name="Yoshida T."/>
            <person name="Shimamura S."/>
            <person name="Takaki Y."/>
            <person name="Nagai Y."/>
            <person name="Toyoda A."/>
            <person name="Suzuki Y."/>
            <person name="Arimoto A."/>
            <person name="Ishii H."/>
            <person name="Satoh N."/>
            <person name="Nishiyama T."/>
            <person name="Hasebe M."/>
            <person name="Maruyama T."/>
            <person name="Minagawa J."/>
            <person name="Obokata J."/>
            <person name="Shigenobu S."/>
        </authorList>
    </citation>
    <scope>NUCLEOTIDE SEQUENCE [LARGE SCALE GENOMIC DNA]</scope>
</reference>
<accession>A0AAV4CKN8</accession>
<proteinExistence type="predicted"/>
<organism evidence="1 2">
    <name type="scientific">Plakobranchus ocellatus</name>
    <dbReference type="NCBI Taxonomy" id="259542"/>
    <lineage>
        <taxon>Eukaryota</taxon>
        <taxon>Metazoa</taxon>
        <taxon>Spiralia</taxon>
        <taxon>Lophotrochozoa</taxon>
        <taxon>Mollusca</taxon>
        <taxon>Gastropoda</taxon>
        <taxon>Heterobranchia</taxon>
        <taxon>Euthyneura</taxon>
        <taxon>Panpulmonata</taxon>
        <taxon>Sacoglossa</taxon>
        <taxon>Placobranchoidea</taxon>
        <taxon>Plakobranchidae</taxon>
        <taxon>Plakobranchus</taxon>
    </lineage>
</organism>
<name>A0AAV4CKN8_9GAST</name>
<dbReference type="EMBL" id="BLXT01006392">
    <property type="protein sequence ID" value="GFO31499.1"/>
    <property type="molecule type" value="Genomic_DNA"/>
</dbReference>
<comment type="caution">
    <text evidence="1">The sequence shown here is derived from an EMBL/GenBank/DDBJ whole genome shotgun (WGS) entry which is preliminary data.</text>
</comment>
<dbReference type="AlphaFoldDB" id="A0AAV4CKN8"/>
<evidence type="ECO:0000313" key="2">
    <source>
        <dbReference type="Proteomes" id="UP000735302"/>
    </source>
</evidence>
<keyword evidence="2" id="KW-1185">Reference proteome</keyword>
<sequence>MASKSKYGSIFASSREEGLEAYRLWKQSHGNPNLDDLRVSSDVLLVPWQVSQLTISEGQKCFKKRRDDIVIMRESRLRDNSYPVLDRFYPPKKKNSIPNGQNVRIK</sequence>
<dbReference type="Proteomes" id="UP000735302">
    <property type="component" value="Unassembled WGS sequence"/>
</dbReference>
<evidence type="ECO:0000313" key="1">
    <source>
        <dbReference type="EMBL" id="GFO31499.1"/>
    </source>
</evidence>
<gene>
    <name evidence="1" type="ORF">PoB_005800400</name>
</gene>
<protein>
    <submittedName>
        <fullName evidence="1">Uncharacterized protein</fullName>
    </submittedName>
</protein>